<proteinExistence type="predicted"/>
<geneLocation type="plasmid" evidence="2 3">
    <name>pSfHH103e</name>
</geneLocation>
<evidence type="ECO:0000313" key="3">
    <source>
        <dbReference type="Proteomes" id="UP000007735"/>
    </source>
</evidence>
<keyword evidence="1" id="KW-1133">Transmembrane helix</keyword>
<dbReference type="Pfam" id="PF06240">
    <property type="entry name" value="COXG"/>
    <property type="match status" value="1"/>
</dbReference>
<sequence length="220" mass="22251">MDMKGEYRIAAPREHVWALINDSAVLKDCIPGCDSLEGTPETGYAARVTTKIGPVKATFAGEVMLSNVQAPESLTISGEGKGGVAGFAKGGADVQLFVDGSETVLTYIAKAQVGGKLAQLGARLIDSTAKKLADEFFEKLATRAANEAADAGATESAGATVVPLAQAKPAEPARSAPATAEASVPAAAQAVPAAKPSGRFPFVVFGLVAVTVVIIAALAV</sequence>
<dbReference type="SUPFAM" id="SSF55961">
    <property type="entry name" value="Bet v1-like"/>
    <property type="match status" value="1"/>
</dbReference>
<dbReference type="InterPro" id="IPR010419">
    <property type="entry name" value="CO_DH_gsu"/>
</dbReference>
<evidence type="ECO:0000256" key="1">
    <source>
        <dbReference type="SAM" id="Phobius"/>
    </source>
</evidence>
<name>G9AJG0_SINF1</name>
<dbReference type="Proteomes" id="UP000007735">
    <property type="component" value="Plasmid pSfHH103e"/>
</dbReference>
<dbReference type="PANTHER" id="PTHR38588:SF1">
    <property type="entry name" value="BLL0334 PROTEIN"/>
    <property type="match status" value="1"/>
</dbReference>
<organism evidence="2 3">
    <name type="scientific">Sinorhizobium fredii (strain HH103)</name>
    <dbReference type="NCBI Taxonomy" id="1117943"/>
    <lineage>
        <taxon>Bacteria</taxon>
        <taxon>Pseudomonadati</taxon>
        <taxon>Pseudomonadota</taxon>
        <taxon>Alphaproteobacteria</taxon>
        <taxon>Hyphomicrobiales</taxon>
        <taxon>Rhizobiaceae</taxon>
        <taxon>Sinorhizobium/Ensifer group</taxon>
        <taxon>Sinorhizobium</taxon>
    </lineage>
</organism>
<keyword evidence="2" id="KW-0614">Plasmid</keyword>
<evidence type="ECO:0000313" key="2">
    <source>
        <dbReference type="EMBL" id="CCF01192.1"/>
    </source>
</evidence>
<reference evidence="2 3" key="1">
    <citation type="journal article" date="2012" name="J. Bacteriol.">
        <title>Genome sequence of the soybean symbiont Sinorhizobium fredii HH103.</title>
        <authorList>
            <person name="Weidner S."/>
            <person name="Becker A."/>
            <person name="Bonilla I."/>
            <person name="Jaenicke S."/>
            <person name="Lloret J."/>
            <person name="Margaret I."/>
            <person name="Puhler A."/>
            <person name="Ruiz-Sainz J.E."/>
            <person name="Schneiker-Bekel S."/>
            <person name="Szczepanowski R."/>
            <person name="Vinardell J.M."/>
            <person name="Zehner S."/>
            <person name="Gottfert M."/>
        </authorList>
    </citation>
    <scope>NUCLEOTIDE SEQUENCE [LARGE SCALE GENOMIC DNA]</scope>
    <source>
        <strain evidence="2 3">HH103</strain>
        <plasmid evidence="3">pSfHH103e</plasmid>
    </source>
</reference>
<dbReference type="HOGENOM" id="CLU_046420_0_0_5"/>
<dbReference type="AlphaFoldDB" id="G9AJG0"/>
<keyword evidence="1" id="KW-0812">Transmembrane</keyword>
<dbReference type="EMBL" id="HE616899">
    <property type="protein sequence ID" value="CCF01192.1"/>
    <property type="molecule type" value="Genomic_DNA"/>
</dbReference>
<dbReference type="CDD" id="cd05018">
    <property type="entry name" value="CoxG"/>
    <property type="match status" value="1"/>
</dbReference>
<accession>G9AJG0</accession>
<keyword evidence="1" id="KW-0472">Membrane</keyword>
<dbReference type="InterPro" id="IPR023393">
    <property type="entry name" value="START-like_dom_sf"/>
</dbReference>
<dbReference type="Gene3D" id="3.30.530.20">
    <property type="match status" value="1"/>
</dbReference>
<dbReference type="KEGG" id="sfh:SFHH103_06734"/>
<feature type="transmembrane region" description="Helical" evidence="1">
    <location>
        <begin position="200"/>
        <end position="219"/>
    </location>
</feature>
<dbReference type="RefSeq" id="WP_014332819.1">
    <property type="nucleotide sequence ID" value="NC_016815.1"/>
</dbReference>
<dbReference type="PANTHER" id="PTHR38588">
    <property type="entry name" value="BLL0334 PROTEIN"/>
    <property type="match status" value="1"/>
</dbReference>
<protein>
    <submittedName>
        <fullName evidence="2">Carbon monoxide dehydrogenase subunit G protein</fullName>
    </submittedName>
</protein>
<gene>
    <name evidence="2" type="primary">coxG</name>
    <name evidence="2" type="ordered locus">SFHH103_06734</name>
</gene>
<dbReference type="PATRIC" id="fig|380.5.peg.6273"/>